<organism evidence="1 2">
    <name type="scientific">Paenibacillus konkukensis</name>
    <dbReference type="NCBI Taxonomy" id="2020716"/>
    <lineage>
        <taxon>Bacteria</taxon>
        <taxon>Bacillati</taxon>
        <taxon>Bacillota</taxon>
        <taxon>Bacilli</taxon>
        <taxon>Bacillales</taxon>
        <taxon>Paenibacillaceae</taxon>
        <taxon>Paenibacillus</taxon>
    </lineage>
</organism>
<name>A0ABY4RN54_9BACL</name>
<evidence type="ECO:0000313" key="1">
    <source>
        <dbReference type="EMBL" id="UQZ83907.1"/>
    </source>
</evidence>
<protein>
    <submittedName>
        <fullName evidence="1">Inositol monophosphatase family protein</fullName>
    </submittedName>
</protein>
<dbReference type="Proteomes" id="UP001057134">
    <property type="component" value="Chromosome"/>
</dbReference>
<dbReference type="SUPFAM" id="SSF56655">
    <property type="entry name" value="Carbohydrate phosphatase"/>
    <property type="match status" value="1"/>
</dbReference>
<keyword evidence="2" id="KW-1185">Reference proteome</keyword>
<reference evidence="1" key="2">
    <citation type="journal article" date="2021" name="J Anim Sci Technol">
        <title>Complete genome sequence of Paenibacillus konkukensis sp. nov. SK3146 as a potential probiotic strain.</title>
        <authorList>
            <person name="Jung H.I."/>
            <person name="Park S."/>
            <person name="Niu K.M."/>
            <person name="Lee S.W."/>
            <person name="Kothari D."/>
            <person name="Yi K.J."/>
            <person name="Kim S.K."/>
        </authorList>
    </citation>
    <scope>NUCLEOTIDE SEQUENCE</scope>
    <source>
        <strain evidence="1">SK3146</strain>
    </source>
</reference>
<dbReference type="Gene3D" id="3.30.540.10">
    <property type="entry name" value="Fructose-1,6-Bisphosphatase, subunit A, domain 1"/>
    <property type="match status" value="1"/>
</dbReference>
<dbReference type="InterPro" id="IPR000760">
    <property type="entry name" value="Inositol_monophosphatase-like"/>
</dbReference>
<accession>A0ABY4RN54</accession>
<proteinExistence type="predicted"/>
<dbReference type="PANTHER" id="PTHR20854">
    <property type="entry name" value="INOSITOL MONOPHOSPHATASE"/>
    <property type="match status" value="1"/>
</dbReference>
<dbReference type="PANTHER" id="PTHR20854:SF4">
    <property type="entry name" value="INOSITOL-1-MONOPHOSPHATASE-RELATED"/>
    <property type="match status" value="1"/>
</dbReference>
<evidence type="ECO:0000313" key="2">
    <source>
        <dbReference type="Proteomes" id="UP001057134"/>
    </source>
</evidence>
<dbReference type="Pfam" id="PF00459">
    <property type="entry name" value="Inositol_P"/>
    <property type="match status" value="1"/>
</dbReference>
<gene>
    <name evidence="1" type="ORF">SK3146_03114</name>
</gene>
<dbReference type="EMBL" id="CP027059">
    <property type="protein sequence ID" value="UQZ83907.1"/>
    <property type="molecule type" value="Genomic_DNA"/>
</dbReference>
<sequence length="85" mass="9944">MDHFKAVYESAKEWALEAGRNLRDSLGQQLHVDYKTSEADLVTEKDREIEQFFIRNIKETYPHHRIIGEEGMLAESPYHPADEIV</sequence>
<reference evidence="1" key="1">
    <citation type="submission" date="2018-02" db="EMBL/GenBank/DDBJ databases">
        <authorList>
            <person name="Kim S.-K."/>
            <person name="Jung H.-I."/>
            <person name="Lee S.-W."/>
        </authorList>
    </citation>
    <scope>NUCLEOTIDE SEQUENCE</scope>
    <source>
        <strain evidence="1">SK3146</strain>
    </source>
</reference>